<dbReference type="OrthoDB" id="2151789at2759"/>
<evidence type="ECO:0000256" key="2">
    <source>
        <dbReference type="ARBA" id="ARBA00022630"/>
    </source>
</evidence>
<sequence length="509" mass="54103">MNANPPPLGDSGACVSPDDIYEGHQCLILTVQCAALASALGDSKVSFPSSDPYTASLSSYFALQESELHPKCIVFPESTGDVADAVKTLTSGGKPSDSAEKQACAFAIRSGGHATTPGTANVADGVTLDLSKLNQVKVHESNQTVSVGVGNTWGDVYGILDPMGLSVAGGRAAQVGVGGLTTGGGVSYFSPRYGWTCDTVVDFEVVLADGSIVHANKDDNPDLLYALRGGSNNFGVVTQVELEAFEQGLVWGGVVHHGVDTIETQLKEAYELMNSAEGYDEYASLIMSFTLAAGAGATVSNSIVYTKEEENPAVFKPLMDIPFKKSTMKLKTMSEMSKEQGAFSVDGKRELMVETTYRSTPPILDATFLHWNESLEAVQDVAGLVWSFSLEPLPPAIYAKHAAENALGIPGTSGSLVIGLLSATWTDEADDARVEKASRELFRAIEDDANRMGVYSPFVYLNYAAPWQDPISSYGGKSVGKLHKVSKEVDPKGIFQSQVAGFKLRRPNP</sequence>
<protein>
    <submittedName>
        <fullName evidence="6">Oxidoreductase</fullName>
    </submittedName>
</protein>
<dbReference type="InterPro" id="IPR050416">
    <property type="entry name" value="FAD-linked_Oxidoreductase"/>
</dbReference>
<evidence type="ECO:0000256" key="1">
    <source>
        <dbReference type="ARBA" id="ARBA00005466"/>
    </source>
</evidence>
<dbReference type="PROSITE" id="PS51387">
    <property type="entry name" value="FAD_PCMH"/>
    <property type="match status" value="1"/>
</dbReference>
<dbReference type="AlphaFoldDB" id="A0A2I1CRK0"/>
<feature type="domain" description="FAD-binding PCMH-type" evidence="5">
    <location>
        <begin position="66"/>
        <end position="247"/>
    </location>
</feature>
<dbReference type="PANTHER" id="PTHR42973">
    <property type="entry name" value="BINDING OXIDOREDUCTASE, PUTATIVE (AFU_ORTHOLOGUE AFUA_1G17690)-RELATED"/>
    <property type="match status" value="1"/>
</dbReference>
<comment type="similarity">
    <text evidence="1">Belongs to the oxygen-dependent FAD-linked oxidoreductase family.</text>
</comment>
<name>A0A2I1CRK0_ASPC2</name>
<keyword evidence="4" id="KW-0560">Oxidoreductase</keyword>
<comment type="caution">
    <text evidence="6">The sequence shown here is derived from an EMBL/GenBank/DDBJ whole genome shotgun (WGS) entry which is preliminary data.</text>
</comment>
<evidence type="ECO:0000313" key="7">
    <source>
        <dbReference type="Proteomes" id="UP000234254"/>
    </source>
</evidence>
<dbReference type="PANTHER" id="PTHR42973:SF22">
    <property type="entry name" value="FAD-BINDING PCMH-TYPE DOMAIN-CONTAINING PROTEIN-RELATED"/>
    <property type="match status" value="1"/>
</dbReference>
<dbReference type="InterPro" id="IPR016166">
    <property type="entry name" value="FAD-bd_PCMH"/>
</dbReference>
<evidence type="ECO:0000259" key="5">
    <source>
        <dbReference type="PROSITE" id="PS51387"/>
    </source>
</evidence>
<dbReference type="RefSeq" id="XP_024688833.1">
    <property type="nucleotide sequence ID" value="XM_024840555.1"/>
</dbReference>
<proteinExistence type="inferred from homology"/>
<dbReference type="Pfam" id="PF01565">
    <property type="entry name" value="FAD_binding_4"/>
    <property type="match status" value="1"/>
</dbReference>
<dbReference type="SUPFAM" id="SSF56176">
    <property type="entry name" value="FAD-binding/transporter-associated domain-like"/>
    <property type="match status" value="1"/>
</dbReference>
<keyword evidence="3" id="KW-0274">FAD</keyword>
<organism evidence="6 7">
    <name type="scientific">Aspergillus campestris (strain IBT 28561)</name>
    <dbReference type="NCBI Taxonomy" id="1392248"/>
    <lineage>
        <taxon>Eukaryota</taxon>
        <taxon>Fungi</taxon>
        <taxon>Dikarya</taxon>
        <taxon>Ascomycota</taxon>
        <taxon>Pezizomycotina</taxon>
        <taxon>Eurotiomycetes</taxon>
        <taxon>Eurotiomycetidae</taxon>
        <taxon>Eurotiales</taxon>
        <taxon>Aspergillaceae</taxon>
        <taxon>Aspergillus</taxon>
        <taxon>Aspergillus subgen. Circumdati</taxon>
    </lineage>
</organism>
<dbReference type="Proteomes" id="UP000234254">
    <property type="component" value="Unassembled WGS sequence"/>
</dbReference>
<dbReference type="GeneID" id="36548079"/>
<evidence type="ECO:0000256" key="3">
    <source>
        <dbReference type="ARBA" id="ARBA00022827"/>
    </source>
</evidence>
<accession>A0A2I1CRK0</accession>
<dbReference type="EMBL" id="MSFM01000015">
    <property type="protein sequence ID" value="PKY00239.1"/>
    <property type="molecule type" value="Genomic_DNA"/>
</dbReference>
<evidence type="ECO:0000313" key="6">
    <source>
        <dbReference type="EMBL" id="PKY00239.1"/>
    </source>
</evidence>
<dbReference type="InterPro" id="IPR006094">
    <property type="entry name" value="Oxid_FAD_bind_N"/>
</dbReference>
<keyword evidence="7" id="KW-1185">Reference proteome</keyword>
<dbReference type="GO" id="GO:0016491">
    <property type="term" value="F:oxidoreductase activity"/>
    <property type="evidence" value="ECO:0007669"/>
    <property type="project" value="UniProtKB-KW"/>
</dbReference>
<dbReference type="InterPro" id="IPR036318">
    <property type="entry name" value="FAD-bd_PCMH-like_sf"/>
</dbReference>
<dbReference type="InterPro" id="IPR016169">
    <property type="entry name" value="FAD-bd_PCMH_sub2"/>
</dbReference>
<reference evidence="6" key="1">
    <citation type="submission" date="2016-12" db="EMBL/GenBank/DDBJ databases">
        <title>The genomes of Aspergillus section Nigri reveals drivers in fungal speciation.</title>
        <authorList>
            <consortium name="DOE Joint Genome Institute"/>
            <person name="Vesth T.C."/>
            <person name="Nybo J."/>
            <person name="Theobald S."/>
            <person name="Brandl J."/>
            <person name="Frisvad J.C."/>
            <person name="Nielsen K.F."/>
            <person name="Lyhne E.K."/>
            <person name="Kogle M.E."/>
            <person name="Kuo A."/>
            <person name="Riley R."/>
            <person name="Clum A."/>
            <person name="Nolan M."/>
            <person name="Lipzen A."/>
            <person name="Salamov A."/>
            <person name="Henrissat B."/>
            <person name="Wiebenga A."/>
            <person name="De vries R.P."/>
            <person name="Grigoriev I.V."/>
            <person name="Mortensen U.H."/>
            <person name="Andersen M.R."/>
            <person name="Baker S.E."/>
        </authorList>
    </citation>
    <scope>NUCLEOTIDE SEQUENCE</scope>
    <source>
        <strain evidence="6">IBT 28561</strain>
    </source>
</reference>
<keyword evidence="2" id="KW-0285">Flavoprotein</keyword>
<gene>
    <name evidence="6" type="ORF">P168DRAFT_322302</name>
</gene>
<dbReference type="Gene3D" id="3.30.465.10">
    <property type="match status" value="1"/>
</dbReference>
<evidence type="ECO:0000256" key="4">
    <source>
        <dbReference type="ARBA" id="ARBA00023002"/>
    </source>
</evidence>
<dbReference type="VEuPathDB" id="FungiDB:P168DRAFT_322302"/>
<dbReference type="GO" id="GO:0071949">
    <property type="term" value="F:FAD binding"/>
    <property type="evidence" value="ECO:0007669"/>
    <property type="project" value="InterPro"/>
</dbReference>